<accession>A0ACC2H503</accession>
<organism evidence="1 2">
    <name type="scientific">Dallia pectoralis</name>
    <name type="common">Alaska blackfish</name>
    <dbReference type="NCBI Taxonomy" id="75939"/>
    <lineage>
        <taxon>Eukaryota</taxon>
        <taxon>Metazoa</taxon>
        <taxon>Chordata</taxon>
        <taxon>Craniata</taxon>
        <taxon>Vertebrata</taxon>
        <taxon>Euteleostomi</taxon>
        <taxon>Actinopterygii</taxon>
        <taxon>Neopterygii</taxon>
        <taxon>Teleostei</taxon>
        <taxon>Protacanthopterygii</taxon>
        <taxon>Esociformes</taxon>
        <taxon>Umbridae</taxon>
        <taxon>Dallia</taxon>
    </lineage>
</organism>
<proteinExistence type="predicted"/>
<keyword evidence="2" id="KW-1185">Reference proteome</keyword>
<dbReference type="Proteomes" id="UP001157502">
    <property type="component" value="Chromosome 6"/>
</dbReference>
<reference evidence="1" key="1">
    <citation type="submission" date="2021-05" db="EMBL/GenBank/DDBJ databases">
        <authorList>
            <person name="Pan Q."/>
            <person name="Jouanno E."/>
            <person name="Zahm M."/>
            <person name="Klopp C."/>
            <person name="Cabau C."/>
            <person name="Louis A."/>
            <person name="Berthelot C."/>
            <person name="Parey E."/>
            <person name="Roest Crollius H."/>
            <person name="Montfort J."/>
            <person name="Robinson-Rechavi M."/>
            <person name="Bouchez O."/>
            <person name="Lampietro C."/>
            <person name="Lopez Roques C."/>
            <person name="Donnadieu C."/>
            <person name="Postlethwait J."/>
            <person name="Bobe J."/>
            <person name="Dillon D."/>
            <person name="Chandos A."/>
            <person name="von Hippel F."/>
            <person name="Guiguen Y."/>
        </authorList>
    </citation>
    <scope>NUCLEOTIDE SEQUENCE</scope>
    <source>
        <strain evidence="1">YG-Jan2019</strain>
    </source>
</reference>
<name>A0ACC2H503_DALPE</name>
<evidence type="ECO:0000313" key="1">
    <source>
        <dbReference type="EMBL" id="KAJ8010745.1"/>
    </source>
</evidence>
<sequence>MKEAPGHERTEELIKEPVKLTPGGKEGDEEENKGDNYQVGKGGEGGANEQGDGRWIRPKPVVLEEQNIGVRIVAPPPHRAL</sequence>
<evidence type="ECO:0000313" key="2">
    <source>
        <dbReference type="Proteomes" id="UP001157502"/>
    </source>
</evidence>
<gene>
    <name evidence="1" type="ORF">DPEC_G00078350</name>
</gene>
<protein>
    <submittedName>
        <fullName evidence="1">Uncharacterized protein</fullName>
    </submittedName>
</protein>
<comment type="caution">
    <text evidence="1">The sequence shown here is derived from an EMBL/GenBank/DDBJ whole genome shotgun (WGS) entry which is preliminary data.</text>
</comment>
<dbReference type="EMBL" id="CM055733">
    <property type="protein sequence ID" value="KAJ8010745.1"/>
    <property type="molecule type" value="Genomic_DNA"/>
</dbReference>